<dbReference type="KEGG" id="tdu:QJT80_08055"/>
<organism evidence="2">
    <name type="scientific">Candidatus Thiocaldithrix dubininis</name>
    <dbReference type="NCBI Taxonomy" id="3080823"/>
    <lineage>
        <taxon>Bacteria</taxon>
        <taxon>Pseudomonadati</taxon>
        <taxon>Pseudomonadota</taxon>
        <taxon>Gammaproteobacteria</taxon>
        <taxon>Thiotrichales</taxon>
        <taxon>Thiotrichaceae</taxon>
        <taxon>Candidatus Thiocaldithrix</taxon>
    </lineage>
</organism>
<dbReference type="Proteomes" id="UP001300672">
    <property type="component" value="Chromosome"/>
</dbReference>
<evidence type="ECO:0000313" key="2">
    <source>
        <dbReference type="EMBL" id="WGZ89465.1"/>
    </source>
</evidence>
<gene>
    <name evidence="2" type="ORF">QJT80_08055</name>
</gene>
<evidence type="ECO:0008006" key="3">
    <source>
        <dbReference type="Google" id="ProtNLM"/>
    </source>
</evidence>
<name>A0AA95H2L0_9GAMM</name>
<dbReference type="AlphaFoldDB" id="A0AA95H2L0"/>
<dbReference type="NCBIfam" id="NF047539">
    <property type="entry name" value="XAC2610_fam"/>
    <property type="match status" value="1"/>
</dbReference>
<sequence length="284" mass="31139">MYQALLKKLGIAVGLGLCLTHATLAASDTTEQTGAKAYHDFPAKLEIAPGLPISIQADQAYRQFTVKLPNKSQQVLAGLDSELAGSETSDPLTVVDYNFDGYQDIATYGGMSGMVNAQFNLYLWNAKQQRFSLFKGDTTNLALDSKHQLIKTSSRSGPRWYETYYASEQGKLYKAIETAMVTAGTQEVGLLSFKNKAGAVTKTLVTDLDMAIDNSPSVSAKVQADKAYLYHQANEASKTAMYVLKDDSVTLKNLAGIENDIAQWCLVEYKGKKTITKWLKCENL</sequence>
<dbReference type="InterPro" id="IPR058087">
    <property type="entry name" value="XAC2610_dom"/>
</dbReference>
<dbReference type="EMBL" id="CP124755">
    <property type="protein sequence ID" value="WGZ89465.1"/>
    <property type="molecule type" value="Genomic_DNA"/>
</dbReference>
<protein>
    <recommendedName>
        <fullName evidence="3">Lipoprotein</fullName>
    </recommendedName>
</protein>
<reference evidence="2" key="2">
    <citation type="submission" date="2023-04" db="EMBL/GenBank/DDBJ databases">
        <authorList>
            <person name="Beletskiy A.V."/>
            <person name="Mardanov A.V."/>
            <person name="Ravin N.V."/>
        </authorList>
    </citation>
    <scope>NUCLEOTIDE SEQUENCE</scope>
    <source>
        <strain evidence="2">GKL-01</strain>
    </source>
</reference>
<feature type="signal peptide" evidence="1">
    <location>
        <begin position="1"/>
        <end position="25"/>
    </location>
</feature>
<feature type="chain" id="PRO_5041722389" description="Lipoprotein" evidence="1">
    <location>
        <begin position="26"/>
        <end position="284"/>
    </location>
</feature>
<reference evidence="2" key="1">
    <citation type="journal article" date="2023" name="Int. J. Mol. Sci.">
        <title>Metagenomics Revealed a New Genus 'Candidatus Thiocaldithrix dubininis' gen. nov., sp. nov. and a New Species 'Candidatus Thiothrix putei' sp. nov. in the Family Thiotrichaceae, Some Members of Which Have Traits of Both Na+- and H+-Motive Energetics.</title>
        <authorList>
            <person name="Ravin N.V."/>
            <person name="Muntyan M.S."/>
            <person name="Smolyakov D.D."/>
            <person name="Rudenko T.S."/>
            <person name="Beletsky A.V."/>
            <person name="Mardanov A.V."/>
            <person name="Grabovich M.Y."/>
        </authorList>
    </citation>
    <scope>NUCLEOTIDE SEQUENCE</scope>
    <source>
        <strain evidence="2">GKL-01</strain>
    </source>
</reference>
<proteinExistence type="predicted"/>
<evidence type="ECO:0000256" key="1">
    <source>
        <dbReference type="SAM" id="SignalP"/>
    </source>
</evidence>
<accession>A0AA95H2L0</accession>
<keyword evidence="1" id="KW-0732">Signal</keyword>